<name>A0A1H4J7N1_9HYPH</name>
<evidence type="ECO:0000256" key="6">
    <source>
        <dbReference type="ARBA" id="ARBA00022833"/>
    </source>
</evidence>
<evidence type="ECO:0000256" key="3">
    <source>
        <dbReference type="ARBA" id="ARBA00022679"/>
    </source>
</evidence>
<evidence type="ECO:0000256" key="1">
    <source>
        <dbReference type="ARBA" id="ARBA00000553"/>
    </source>
</evidence>
<keyword evidence="5" id="KW-0378">Hydrolase</keyword>
<keyword evidence="6" id="KW-0862">Zinc</keyword>
<dbReference type="GO" id="GO:0017061">
    <property type="term" value="F:S-methyl-5-thioadenosine phosphorylase activity"/>
    <property type="evidence" value="ECO:0007669"/>
    <property type="project" value="UniProtKB-EC"/>
</dbReference>
<dbReference type="EMBL" id="FNSL01000001">
    <property type="protein sequence ID" value="SEB42304.1"/>
    <property type="molecule type" value="Genomic_DNA"/>
</dbReference>
<gene>
    <name evidence="11" type="ORF">SAMN05216452_1094</name>
</gene>
<dbReference type="InterPro" id="IPR038371">
    <property type="entry name" value="Cu_polyphenol_OxRdtase_sf"/>
</dbReference>
<dbReference type="RefSeq" id="WP_090327298.1">
    <property type="nucleotide sequence ID" value="NZ_FNSL01000001.1"/>
</dbReference>
<evidence type="ECO:0000256" key="2">
    <source>
        <dbReference type="ARBA" id="ARBA00007353"/>
    </source>
</evidence>
<dbReference type="GO" id="GO:0016787">
    <property type="term" value="F:hydrolase activity"/>
    <property type="evidence" value="ECO:0007669"/>
    <property type="project" value="UniProtKB-KW"/>
</dbReference>
<comment type="catalytic activity">
    <reaction evidence="8">
        <text>adenosine + phosphate = alpha-D-ribose 1-phosphate + adenine</text>
        <dbReference type="Rhea" id="RHEA:27642"/>
        <dbReference type="ChEBI" id="CHEBI:16335"/>
        <dbReference type="ChEBI" id="CHEBI:16708"/>
        <dbReference type="ChEBI" id="CHEBI:43474"/>
        <dbReference type="ChEBI" id="CHEBI:57720"/>
        <dbReference type="EC" id="2.4.2.1"/>
    </reaction>
    <physiologicalReaction direction="left-to-right" evidence="8">
        <dbReference type="Rhea" id="RHEA:27643"/>
    </physiologicalReaction>
</comment>
<dbReference type="Pfam" id="PF02578">
    <property type="entry name" value="Cu-oxidase_4"/>
    <property type="match status" value="1"/>
</dbReference>
<dbReference type="SUPFAM" id="SSF64438">
    <property type="entry name" value="CNF1/YfiH-like putative cysteine hydrolases"/>
    <property type="match status" value="1"/>
</dbReference>
<sequence length="264" mass="28869">MLDTTRPEPLRSPLLDRERENGVKHGFFTRAGGVSTGLYQGLNVGYGSGDDRETVTENRRRVAEWLGVDADHLLTVHQVHSPHAVIVDEPFAGDRPEADAVVTNRPGLALGALAADCGPILLADGKARVIAAAHAGWKGALTGILENTIASMELLGAERENITAVLGPSISQENYEVGPEFVERFVNHNPANRDWFRPSPKAGHALFDLNGYTVARLTAAGVHAVQIGRCTYKEEEHFYSYRRATHRGERDYGRQISAIILEDI</sequence>
<dbReference type="CDD" id="cd16833">
    <property type="entry name" value="YfiH"/>
    <property type="match status" value="1"/>
</dbReference>
<evidence type="ECO:0000256" key="9">
    <source>
        <dbReference type="ARBA" id="ARBA00049893"/>
    </source>
</evidence>
<dbReference type="AlphaFoldDB" id="A0A1H4J7N1"/>
<dbReference type="InterPro" id="IPR011324">
    <property type="entry name" value="Cytotoxic_necrot_fac-like_cat"/>
</dbReference>
<evidence type="ECO:0000256" key="5">
    <source>
        <dbReference type="ARBA" id="ARBA00022801"/>
    </source>
</evidence>
<keyword evidence="4" id="KW-0479">Metal-binding</keyword>
<keyword evidence="12" id="KW-1185">Reference proteome</keyword>
<dbReference type="Gene3D" id="3.60.140.10">
    <property type="entry name" value="CNF1/YfiH-like putative cysteine hydrolases"/>
    <property type="match status" value="1"/>
</dbReference>
<comment type="catalytic activity">
    <reaction evidence="9">
        <text>S-methyl-5'-thioadenosine + phosphate = 5-(methylsulfanyl)-alpha-D-ribose 1-phosphate + adenine</text>
        <dbReference type="Rhea" id="RHEA:11852"/>
        <dbReference type="ChEBI" id="CHEBI:16708"/>
        <dbReference type="ChEBI" id="CHEBI:17509"/>
        <dbReference type="ChEBI" id="CHEBI:43474"/>
        <dbReference type="ChEBI" id="CHEBI:58533"/>
        <dbReference type="EC" id="2.4.2.28"/>
    </reaction>
    <physiologicalReaction direction="left-to-right" evidence="9">
        <dbReference type="Rhea" id="RHEA:11853"/>
    </physiologicalReaction>
</comment>
<organism evidence="11 12">
    <name type="scientific">Nitratireductor aquibiodomus</name>
    <dbReference type="NCBI Taxonomy" id="204799"/>
    <lineage>
        <taxon>Bacteria</taxon>
        <taxon>Pseudomonadati</taxon>
        <taxon>Pseudomonadota</taxon>
        <taxon>Alphaproteobacteria</taxon>
        <taxon>Hyphomicrobiales</taxon>
        <taxon>Phyllobacteriaceae</taxon>
        <taxon>Nitratireductor</taxon>
    </lineage>
</organism>
<accession>A0A1H4J7N1</accession>
<dbReference type="Proteomes" id="UP000199064">
    <property type="component" value="Unassembled WGS sequence"/>
</dbReference>
<dbReference type="InterPro" id="IPR003730">
    <property type="entry name" value="Cu_polyphenol_OxRdtase"/>
</dbReference>
<dbReference type="PANTHER" id="PTHR30616">
    <property type="entry name" value="UNCHARACTERIZED PROTEIN YFIH"/>
    <property type="match status" value="1"/>
</dbReference>
<dbReference type="GO" id="GO:0005507">
    <property type="term" value="F:copper ion binding"/>
    <property type="evidence" value="ECO:0007669"/>
    <property type="project" value="TreeGrafter"/>
</dbReference>
<comment type="similarity">
    <text evidence="2 10">Belongs to the purine nucleoside phosphorylase YfiH/LACC1 family.</text>
</comment>
<comment type="catalytic activity">
    <reaction evidence="7">
        <text>adenosine + H2O + H(+) = inosine + NH4(+)</text>
        <dbReference type="Rhea" id="RHEA:24408"/>
        <dbReference type="ChEBI" id="CHEBI:15377"/>
        <dbReference type="ChEBI" id="CHEBI:15378"/>
        <dbReference type="ChEBI" id="CHEBI:16335"/>
        <dbReference type="ChEBI" id="CHEBI:17596"/>
        <dbReference type="ChEBI" id="CHEBI:28938"/>
        <dbReference type="EC" id="3.5.4.4"/>
    </reaction>
    <physiologicalReaction direction="left-to-right" evidence="7">
        <dbReference type="Rhea" id="RHEA:24409"/>
    </physiologicalReaction>
</comment>
<keyword evidence="3" id="KW-0808">Transferase</keyword>
<evidence type="ECO:0000313" key="12">
    <source>
        <dbReference type="Proteomes" id="UP000199064"/>
    </source>
</evidence>
<comment type="catalytic activity">
    <reaction evidence="1">
        <text>inosine + phosphate = alpha-D-ribose 1-phosphate + hypoxanthine</text>
        <dbReference type="Rhea" id="RHEA:27646"/>
        <dbReference type="ChEBI" id="CHEBI:17368"/>
        <dbReference type="ChEBI" id="CHEBI:17596"/>
        <dbReference type="ChEBI" id="CHEBI:43474"/>
        <dbReference type="ChEBI" id="CHEBI:57720"/>
        <dbReference type="EC" id="2.4.2.1"/>
    </reaction>
    <physiologicalReaction direction="left-to-right" evidence="1">
        <dbReference type="Rhea" id="RHEA:27647"/>
    </physiologicalReaction>
</comment>
<evidence type="ECO:0000256" key="8">
    <source>
        <dbReference type="ARBA" id="ARBA00048968"/>
    </source>
</evidence>
<dbReference type="NCBIfam" id="TIGR00726">
    <property type="entry name" value="peptidoglycan editing factor PgeF"/>
    <property type="match status" value="1"/>
</dbReference>
<reference evidence="12" key="1">
    <citation type="submission" date="2016-10" db="EMBL/GenBank/DDBJ databases">
        <authorList>
            <person name="Varghese N."/>
            <person name="Submissions S."/>
        </authorList>
    </citation>
    <scope>NUCLEOTIDE SEQUENCE [LARGE SCALE GENOMIC DNA]</scope>
    <source>
        <strain evidence="12">ES.061</strain>
    </source>
</reference>
<evidence type="ECO:0000313" key="11">
    <source>
        <dbReference type="EMBL" id="SEB42304.1"/>
    </source>
</evidence>
<evidence type="ECO:0000256" key="10">
    <source>
        <dbReference type="RuleBase" id="RU361274"/>
    </source>
</evidence>
<proteinExistence type="inferred from homology"/>
<evidence type="ECO:0000256" key="4">
    <source>
        <dbReference type="ARBA" id="ARBA00022723"/>
    </source>
</evidence>
<evidence type="ECO:0000256" key="7">
    <source>
        <dbReference type="ARBA" id="ARBA00047989"/>
    </source>
</evidence>
<dbReference type="PANTHER" id="PTHR30616:SF2">
    <property type="entry name" value="PURINE NUCLEOSIDE PHOSPHORYLASE LACC1"/>
    <property type="match status" value="1"/>
</dbReference>
<protein>
    <recommendedName>
        <fullName evidence="10">Purine nucleoside phosphorylase</fullName>
    </recommendedName>
</protein>